<protein>
    <recommendedName>
        <fullName evidence="3">F-box domain-containing protein</fullName>
    </recommendedName>
</protein>
<comment type="caution">
    <text evidence="1">The sequence shown here is derived from an EMBL/GenBank/DDBJ whole genome shotgun (WGS) entry which is preliminary data.</text>
</comment>
<dbReference type="PANTHER" id="PTHR13382">
    <property type="entry name" value="MITOCHONDRIAL ATP SYNTHASE COUPLING FACTOR B"/>
    <property type="match status" value="1"/>
</dbReference>
<sequence length="418" mass="45806">SVTLDAVTQILSHNTQLVHAEFRCIYSGGWVAQWLVELPNLQTLRLGGSDKQGLGSAALDIPALIKNTPNLRTLALCSWKLLNSFLNLDFSVLTKLEHLRLEKFPLNPYPRLPDSLRSLMMDVHRGTSHFVNLTHSYLPLLTELELSGCFALVVVQHLQEVIQQRRGSTVVTDAFPSLRKLSLDADTSCHQLQDLEWARNVEELRLQATVLTDAVVEQLPILFPRLTRLDLSRTRVTGVGVKAIVQQLGGQLAWLGVDFCPDLGPDAVEWARGRGIAVAHQMHVDLGGERKLSRCVRNQSNADAGNGGDEEDVGLVLAREAEVDAATHAGYADVFEGFEARVKVDCPGGVQEDVDILFELRILLLREAEAVLAELGLEELDIGEVDVSAAFFEAVFLPRLGICGSVEAVDGLDCVIGD</sequence>
<evidence type="ECO:0008006" key="3">
    <source>
        <dbReference type="Google" id="ProtNLM"/>
    </source>
</evidence>
<dbReference type="Gene3D" id="3.80.10.10">
    <property type="entry name" value="Ribonuclease Inhibitor"/>
    <property type="match status" value="1"/>
</dbReference>
<reference evidence="1 2" key="1">
    <citation type="submission" date="2023-08" db="EMBL/GenBank/DDBJ databases">
        <title>Black Yeasts Isolated from many extreme environments.</title>
        <authorList>
            <person name="Coleine C."/>
            <person name="Stajich J.E."/>
            <person name="Selbmann L."/>
        </authorList>
    </citation>
    <scope>NUCLEOTIDE SEQUENCE [LARGE SCALE GENOMIC DNA]</scope>
    <source>
        <strain evidence="1 2">CCFEE 536</strain>
    </source>
</reference>
<organism evidence="1 2">
    <name type="scientific">Cryomyces antarcticus</name>
    <dbReference type="NCBI Taxonomy" id="329879"/>
    <lineage>
        <taxon>Eukaryota</taxon>
        <taxon>Fungi</taxon>
        <taxon>Dikarya</taxon>
        <taxon>Ascomycota</taxon>
        <taxon>Pezizomycotina</taxon>
        <taxon>Dothideomycetes</taxon>
        <taxon>Dothideomycetes incertae sedis</taxon>
        <taxon>Cryomyces</taxon>
    </lineage>
</organism>
<accession>A0ABR0LNB4</accession>
<evidence type="ECO:0000313" key="2">
    <source>
        <dbReference type="Proteomes" id="UP001357485"/>
    </source>
</evidence>
<dbReference type="InterPro" id="IPR050648">
    <property type="entry name" value="F-box_LRR-repeat"/>
</dbReference>
<evidence type="ECO:0000313" key="1">
    <source>
        <dbReference type="EMBL" id="KAK5200956.1"/>
    </source>
</evidence>
<dbReference type="Proteomes" id="UP001357485">
    <property type="component" value="Unassembled WGS sequence"/>
</dbReference>
<name>A0ABR0LNB4_9PEZI</name>
<proteinExistence type="predicted"/>
<dbReference type="InterPro" id="IPR032675">
    <property type="entry name" value="LRR_dom_sf"/>
</dbReference>
<dbReference type="EMBL" id="JAVRRA010016966">
    <property type="protein sequence ID" value="KAK5200956.1"/>
    <property type="molecule type" value="Genomic_DNA"/>
</dbReference>
<keyword evidence="2" id="KW-1185">Reference proteome</keyword>
<feature type="non-terminal residue" evidence="1">
    <location>
        <position position="1"/>
    </location>
</feature>
<dbReference type="SUPFAM" id="SSF52047">
    <property type="entry name" value="RNI-like"/>
    <property type="match status" value="1"/>
</dbReference>
<gene>
    <name evidence="1" type="ORF">LTR16_004301</name>
</gene>